<feature type="domain" description="Aspartate/glutamate/uridylate kinase" evidence="1">
    <location>
        <begin position="2"/>
        <end position="141"/>
    </location>
</feature>
<dbReference type="InterPro" id="IPR001048">
    <property type="entry name" value="Asp/Glu/Uridylate_kinase"/>
</dbReference>
<dbReference type="Proteomes" id="UP000000366">
    <property type="component" value="Chromosome"/>
</dbReference>
<dbReference type="EMBL" id="CP000555">
    <property type="protein sequence ID" value="ABM95573.1"/>
    <property type="molecule type" value="Genomic_DNA"/>
</dbReference>
<sequence length="202" mass="21851">MWVVKLGGSLNQDASLPQWLDLLAELGGGRVIVVPGGGAFADQVRDAQSHWQFDDLVAHNMAVLGMAQTALMLQGLCPTLQAAAGEQPLRRVLKGGQTALWLPLDLLRSRPDELTTWDTSADSLALWLAQRLHAERLLVVKSCAIDGRLTLSQLGDAGVLDAGFAQRARQAAFPIDLLHRGELTRARALLLDESLSCRPFAD</sequence>
<dbReference type="eggNOG" id="COG2054">
    <property type="taxonomic scope" value="Bacteria"/>
</dbReference>
<evidence type="ECO:0000313" key="2">
    <source>
        <dbReference type="EMBL" id="ABM95573.1"/>
    </source>
</evidence>
<organism evidence="2 3">
    <name type="scientific">Methylibium petroleiphilum (strain ATCC BAA-1232 / LMG 22953 / PM1)</name>
    <dbReference type="NCBI Taxonomy" id="420662"/>
    <lineage>
        <taxon>Bacteria</taxon>
        <taxon>Pseudomonadati</taxon>
        <taxon>Pseudomonadota</taxon>
        <taxon>Betaproteobacteria</taxon>
        <taxon>Burkholderiales</taxon>
        <taxon>Sphaerotilaceae</taxon>
        <taxon>Methylibium</taxon>
    </lineage>
</organism>
<dbReference type="GO" id="GO:0016301">
    <property type="term" value="F:kinase activity"/>
    <property type="evidence" value="ECO:0007669"/>
    <property type="project" value="UniProtKB-KW"/>
</dbReference>
<dbReference type="Pfam" id="PF00696">
    <property type="entry name" value="AA_kinase"/>
    <property type="match status" value="1"/>
</dbReference>
<gene>
    <name evidence="2" type="ordered locus">Mpe_A2619</name>
</gene>
<name>A2SJ34_METPP</name>
<proteinExistence type="predicted"/>
<dbReference type="SUPFAM" id="SSF53633">
    <property type="entry name" value="Carbamate kinase-like"/>
    <property type="match status" value="1"/>
</dbReference>
<evidence type="ECO:0000313" key="3">
    <source>
        <dbReference type="Proteomes" id="UP000000366"/>
    </source>
</evidence>
<keyword evidence="2" id="KW-0418">Kinase</keyword>
<dbReference type="AlphaFoldDB" id="A2SJ34"/>
<evidence type="ECO:0000259" key="1">
    <source>
        <dbReference type="Pfam" id="PF00696"/>
    </source>
</evidence>
<dbReference type="Gene3D" id="3.40.1160.10">
    <property type="entry name" value="Acetylglutamate kinase-like"/>
    <property type="match status" value="1"/>
</dbReference>
<dbReference type="RefSeq" id="WP_011830203.1">
    <property type="nucleotide sequence ID" value="NC_008825.1"/>
</dbReference>
<accession>A2SJ34</accession>
<dbReference type="KEGG" id="mpt:Mpe_A2619"/>
<dbReference type="STRING" id="420662.Mpe_A2619"/>
<reference evidence="2 3" key="1">
    <citation type="journal article" date="2007" name="J. Bacteriol.">
        <title>Whole-genome analysis of the methyl tert-butyl ether-degrading beta-proteobacterium Methylibium petroleiphilum PM1.</title>
        <authorList>
            <person name="Kane S.R."/>
            <person name="Chakicherla A.Y."/>
            <person name="Chain P.S.G."/>
            <person name="Schmidt R."/>
            <person name="Shin M.W."/>
            <person name="Legler T.C."/>
            <person name="Scow K.M."/>
            <person name="Larimer F.W."/>
            <person name="Lucas S.M."/>
            <person name="Richardson P.M."/>
            <person name="Hristova K.R."/>
        </authorList>
    </citation>
    <scope>NUCLEOTIDE SEQUENCE [LARGE SCALE GENOMIC DNA]</scope>
    <source>
        <strain evidence="3">ATCC BAA-1232 / LMG 22953 / PM1</strain>
    </source>
</reference>
<dbReference type="InterPro" id="IPR036393">
    <property type="entry name" value="AceGlu_kinase-like_sf"/>
</dbReference>
<dbReference type="HOGENOM" id="CLU_089197_1_0_4"/>
<protein>
    <submittedName>
        <fullName evidence="2">Uncharacterized kinase</fullName>
    </submittedName>
</protein>
<keyword evidence="2" id="KW-0808">Transferase</keyword>
<keyword evidence="3" id="KW-1185">Reference proteome</keyword>